<dbReference type="RefSeq" id="WP_283758531.1">
    <property type="nucleotide sequence ID" value="NZ_JAQOSQ010000010.1"/>
</dbReference>
<evidence type="ECO:0000256" key="1">
    <source>
        <dbReference type="SAM" id="MobiDB-lite"/>
    </source>
</evidence>
<reference evidence="3 4" key="1">
    <citation type="submission" date="2023-01" db="EMBL/GenBank/DDBJ databases">
        <title>Novel diversity within Roseofilum (Cyanobacteria; Desertifilaceae) from marine benthic mats with descriptions of four novel species.</title>
        <authorList>
            <person name="Wang Y."/>
            <person name="Berthold D.E."/>
            <person name="Hu J."/>
            <person name="Lefler F.W."/>
            <person name="Laughinghouse H.D. IV."/>
        </authorList>
    </citation>
    <scope>NUCLEOTIDE SEQUENCE [LARGE SCALE GENOMIC DNA]</scope>
    <source>
        <strain evidence="3 4">BLCC-M143</strain>
    </source>
</reference>
<keyword evidence="2" id="KW-0732">Signal</keyword>
<evidence type="ECO:0000313" key="4">
    <source>
        <dbReference type="Proteomes" id="UP001232992"/>
    </source>
</evidence>
<dbReference type="Proteomes" id="UP001232992">
    <property type="component" value="Unassembled WGS sequence"/>
</dbReference>
<feature type="chain" id="PRO_5045845239" evidence="2">
    <location>
        <begin position="32"/>
        <end position="249"/>
    </location>
</feature>
<comment type="caution">
    <text evidence="3">The sequence shown here is derived from an EMBL/GenBank/DDBJ whole genome shotgun (WGS) entry which is preliminary data.</text>
</comment>
<feature type="signal peptide" evidence="2">
    <location>
        <begin position="1"/>
        <end position="31"/>
    </location>
</feature>
<evidence type="ECO:0000256" key="2">
    <source>
        <dbReference type="SAM" id="SignalP"/>
    </source>
</evidence>
<gene>
    <name evidence="3" type="ORF">PMH09_11845</name>
</gene>
<feature type="region of interest" description="Disordered" evidence="1">
    <location>
        <begin position="38"/>
        <end position="60"/>
    </location>
</feature>
<organism evidence="3 4">
    <name type="scientific">Roseofilum casamattae BLCC-M143</name>
    <dbReference type="NCBI Taxonomy" id="3022442"/>
    <lineage>
        <taxon>Bacteria</taxon>
        <taxon>Bacillati</taxon>
        <taxon>Cyanobacteriota</taxon>
        <taxon>Cyanophyceae</taxon>
        <taxon>Desertifilales</taxon>
        <taxon>Desertifilaceae</taxon>
        <taxon>Roseofilum</taxon>
        <taxon>Roseofilum casamattae</taxon>
    </lineage>
</organism>
<name>A0ABT7BXG5_9CYAN</name>
<protein>
    <submittedName>
        <fullName evidence="3">DUF928 domain-containing protein</fullName>
    </submittedName>
</protein>
<dbReference type="Pfam" id="PF06051">
    <property type="entry name" value="DUF928"/>
    <property type="match status" value="1"/>
</dbReference>
<evidence type="ECO:0000313" key="3">
    <source>
        <dbReference type="EMBL" id="MDJ1183879.1"/>
    </source>
</evidence>
<proteinExistence type="predicted"/>
<dbReference type="EMBL" id="JAQOSQ010000010">
    <property type="protein sequence ID" value="MDJ1183879.1"/>
    <property type="molecule type" value="Genomic_DNA"/>
</dbReference>
<dbReference type="InterPro" id="IPR010328">
    <property type="entry name" value="DUF928"/>
</dbReference>
<keyword evidence="4" id="KW-1185">Reference proteome</keyword>
<accession>A0ABT7BXG5</accession>
<sequence>MAVKPMAVKPFALGLLSMLLAPVLLTPAAIALEFPPPAQSGAGSGSPSSGTSGGGTRGSSACITQEDGLSLMALQPIDRKNYIGKTAQKSPTLFFYIPSTTAQRAEFILVDGEGNDVYTENLEISKEGGLVSIDVELPELPSDLKSVEYTWQLILVCNRSDRGADEWVEGQIQQVTLDPELATKLEAEENPVEQAQLLADAEIWYDSLAIAAQVRTLNPQSWTSLLKSVGLGKLSETEILPFQRLTESP</sequence>